<evidence type="ECO:0000313" key="1">
    <source>
        <dbReference type="EMBL" id="MBX50385.1"/>
    </source>
</evidence>
<dbReference type="EMBL" id="GGEC01069901">
    <property type="protein sequence ID" value="MBX50385.1"/>
    <property type="molecule type" value="Transcribed_RNA"/>
</dbReference>
<sequence>MWATHQSKPKLRHRNCSVRNRFQKVRFQFQVLTRMVEHELPTEFFICVWSTWTKRIVEAVTEFHSILSQRLGIFSILPCHWLYNRIEYIDVHHS</sequence>
<reference evidence="1" key="1">
    <citation type="submission" date="2018-02" db="EMBL/GenBank/DDBJ databases">
        <title>Rhizophora mucronata_Transcriptome.</title>
        <authorList>
            <person name="Meera S.P."/>
            <person name="Sreeshan A."/>
            <person name="Augustine A."/>
        </authorList>
    </citation>
    <scope>NUCLEOTIDE SEQUENCE</scope>
    <source>
        <tissue evidence="1">Leaf</tissue>
    </source>
</reference>
<name>A0A2P2P6L4_RHIMU</name>
<accession>A0A2P2P6L4</accession>
<dbReference type="AlphaFoldDB" id="A0A2P2P6L4"/>
<proteinExistence type="predicted"/>
<organism evidence="1">
    <name type="scientific">Rhizophora mucronata</name>
    <name type="common">Asiatic mangrove</name>
    <dbReference type="NCBI Taxonomy" id="61149"/>
    <lineage>
        <taxon>Eukaryota</taxon>
        <taxon>Viridiplantae</taxon>
        <taxon>Streptophyta</taxon>
        <taxon>Embryophyta</taxon>
        <taxon>Tracheophyta</taxon>
        <taxon>Spermatophyta</taxon>
        <taxon>Magnoliopsida</taxon>
        <taxon>eudicotyledons</taxon>
        <taxon>Gunneridae</taxon>
        <taxon>Pentapetalae</taxon>
        <taxon>rosids</taxon>
        <taxon>fabids</taxon>
        <taxon>Malpighiales</taxon>
        <taxon>Rhizophoraceae</taxon>
        <taxon>Rhizophora</taxon>
    </lineage>
</organism>
<protein>
    <submittedName>
        <fullName evidence="1">Uncharacterized protein</fullName>
    </submittedName>
</protein>